<evidence type="ECO:0000313" key="2">
    <source>
        <dbReference type="Proteomes" id="UP000479335"/>
    </source>
</evidence>
<dbReference type="Gene3D" id="3.30.2000.30">
    <property type="match status" value="1"/>
</dbReference>
<organism evidence="1 2">
    <name type="scientific">Duganella flavida</name>
    <dbReference type="NCBI Taxonomy" id="2692175"/>
    <lineage>
        <taxon>Bacteria</taxon>
        <taxon>Pseudomonadati</taxon>
        <taxon>Pseudomonadota</taxon>
        <taxon>Betaproteobacteria</taxon>
        <taxon>Burkholderiales</taxon>
        <taxon>Oxalobacteraceae</taxon>
        <taxon>Telluria group</taxon>
        <taxon>Duganella</taxon>
    </lineage>
</organism>
<keyword evidence="2" id="KW-1185">Reference proteome</keyword>
<dbReference type="RefSeq" id="WP_161009217.1">
    <property type="nucleotide sequence ID" value="NZ_WWCN01000018.1"/>
</dbReference>
<dbReference type="Proteomes" id="UP000479335">
    <property type="component" value="Unassembled WGS sequence"/>
</dbReference>
<reference evidence="1 2" key="1">
    <citation type="submission" date="2019-12" db="EMBL/GenBank/DDBJ databases">
        <title>Novel species isolated from a subtropical stream in China.</title>
        <authorList>
            <person name="Lu H."/>
        </authorList>
    </citation>
    <scope>NUCLEOTIDE SEQUENCE [LARGE SCALE GENOMIC DNA]</scope>
    <source>
        <strain evidence="1 2">FT135W</strain>
    </source>
</reference>
<accession>A0A6L8KFI2</accession>
<dbReference type="Pfam" id="PF11367">
    <property type="entry name" value="Tail_completion_gp17"/>
    <property type="match status" value="1"/>
</dbReference>
<protein>
    <submittedName>
        <fullName evidence="1">DUF3168 domain-containing protein</fullName>
    </submittedName>
</protein>
<dbReference type="InterPro" id="IPR053745">
    <property type="entry name" value="Viral_Tail_Comp_sf"/>
</dbReference>
<evidence type="ECO:0000313" key="1">
    <source>
        <dbReference type="EMBL" id="MYM25780.1"/>
    </source>
</evidence>
<name>A0A6L8KFI2_9BURK</name>
<proteinExistence type="predicted"/>
<gene>
    <name evidence="1" type="ORF">GTP46_24435</name>
</gene>
<dbReference type="EMBL" id="WWCN01000018">
    <property type="protein sequence ID" value="MYM25780.1"/>
    <property type="molecule type" value="Genomic_DNA"/>
</dbReference>
<dbReference type="AlphaFoldDB" id="A0A6L8KFI2"/>
<dbReference type="InterPro" id="IPR021508">
    <property type="entry name" value="Gp17-like"/>
</dbReference>
<sequence>MSLESMIFAAVRGIVDSRAFPDVAPEKAQPPYLTYQAVGGDAVNYVEATIPEKQNSRVQISVWAETRLAASDIGKQVEDALRTYLPLQATVLTARRSMHDPETQLRGSMQDFSFWY</sequence>
<comment type="caution">
    <text evidence="1">The sequence shown here is derived from an EMBL/GenBank/DDBJ whole genome shotgun (WGS) entry which is preliminary data.</text>
</comment>